<dbReference type="InParanoid" id="A0A067MEJ3"/>
<reference evidence="3" key="1">
    <citation type="journal article" date="2014" name="Proc. Natl. Acad. Sci. U.S.A.">
        <title>Extensive sampling of basidiomycete genomes demonstrates inadequacy of the white-rot/brown-rot paradigm for wood decay fungi.</title>
        <authorList>
            <person name="Riley R."/>
            <person name="Salamov A.A."/>
            <person name="Brown D.W."/>
            <person name="Nagy L.G."/>
            <person name="Floudas D."/>
            <person name="Held B.W."/>
            <person name="Levasseur A."/>
            <person name="Lombard V."/>
            <person name="Morin E."/>
            <person name="Otillar R."/>
            <person name="Lindquist E.A."/>
            <person name="Sun H."/>
            <person name="LaButti K.M."/>
            <person name="Schmutz J."/>
            <person name="Jabbour D."/>
            <person name="Luo H."/>
            <person name="Baker S.E."/>
            <person name="Pisabarro A.G."/>
            <person name="Walton J.D."/>
            <person name="Blanchette R.A."/>
            <person name="Henrissat B."/>
            <person name="Martin F."/>
            <person name="Cullen D."/>
            <person name="Hibbett D.S."/>
            <person name="Grigoriev I.V."/>
        </authorList>
    </citation>
    <scope>NUCLEOTIDE SEQUENCE [LARGE SCALE GENOMIC DNA]</scope>
    <source>
        <strain evidence="3">FD-172 SS1</strain>
    </source>
</reference>
<dbReference type="EMBL" id="KL198040">
    <property type="protein sequence ID" value="KDQ13954.1"/>
    <property type="molecule type" value="Genomic_DNA"/>
</dbReference>
<dbReference type="Proteomes" id="UP000027195">
    <property type="component" value="Unassembled WGS sequence"/>
</dbReference>
<feature type="region of interest" description="Disordered" evidence="1">
    <location>
        <begin position="32"/>
        <end position="62"/>
    </location>
</feature>
<gene>
    <name evidence="2" type="ORF">BOTBODRAFT_55696</name>
</gene>
<keyword evidence="3" id="KW-1185">Reference proteome</keyword>
<protein>
    <submittedName>
        <fullName evidence="2">Uncharacterized protein</fullName>
    </submittedName>
</protein>
<dbReference type="HOGENOM" id="CLU_1927251_0_0_1"/>
<name>A0A067MEJ3_BOTB1</name>
<organism evidence="2 3">
    <name type="scientific">Botryobasidium botryosum (strain FD-172 SS1)</name>
    <dbReference type="NCBI Taxonomy" id="930990"/>
    <lineage>
        <taxon>Eukaryota</taxon>
        <taxon>Fungi</taxon>
        <taxon>Dikarya</taxon>
        <taxon>Basidiomycota</taxon>
        <taxon>Agaricomycotina</taxon>
        <taxon>Agaricomycetes</taxon>
        <taxon>Cantharellales</taxon>
        <taxon>Botryobasidiaceae</taxon>
        <taxon>Botryobasidium</taxon>
    </lineage>
</organism>
<evidence type="ECO:0000256" key="1">
    <source>
        <dbReference type="SAM" id="MobiDB-lite"/>
    </source>
</evidence>
<accession>A0A067MEJ3</accession>
<evidence type="ECO:0000313" key="3">
    <source>
        <dbReference type="Proteomes" id="UP000027195"/>
    </source>
</evidence>
<sequence>MTHSGSLRRCGLLMCTMGRLLLRPYARPKTSSGLKYVRRKGRGGAKKSRTPREGIEPPATHPLDAHCLSGLRELRPYNQELNSKAVLFGRVSGRPRKNELQFFSVSINVIVPHFEVQRRDNRGSKEARPRV</sequence>
<evidence type="ECO:0000313" key="2">
    <source>
        <dbReference type="EMBL" id="KDQ13954.1"/>
    </source>
</evidence>
<dbReference type="AlphaFoldDB" id="A0A067MEJ3"/>
<proteinExistence type="predicted"/>
<feature type="compositionally biased region" description="Basic residues" evidence="1">
    <location>
        <begin position="36"/>
        <end position="49"/>
    </location>
</feature>